<comment type="caution">
    <text evidence="1">The sequence shown here is derived from an EMBL/GenBank/DDBJ whole genome shotgun (WGS) entry which is preliminary data.</text>
</comment>
<organism evidence="1 2">
    <name type="scientific">Rotaria socialis</name>
    <dbReference type="NCBI Taxonomy" id="392032"/>
    <lineage>
        <taxon>Eukaryota</taxon>
        <taxon>Metazoa</taxon>
        <taxon>Spiralia</taxon>
        <taxon>Gnathifera</taxon>
        <taxon>Rotifera</taxon>
        <taxon>Eurotatoria</taxon>
        <taxon>Bdelloidea</taxon>
        <taxon>Philodinida</taxon>
        <taxon>Philodinidae</taxon>
        <taxon>Rotaria</taxon>
    </lineage>
</organism>
<dbReference type="EMBL" id="CAJOBP010038184">
    <property type="protein sequence ID" value="CAF4733246.1"/>
    <property type="molecule type" value="Genomic_DNA"/>
</dbReference>
<protein>
    <submittedName>
        <fullName evidence="1">Uncharacterized protein</fullName>
    </submittedName>
</protein>
<reference evidence="1" key="1">
    <citation type="submission" date="2021-02" db="EMBL/GenBank/DDBJ databases">
        <authorList>
            <person name="Nowell W R."/>
        </authorList>
    </citation>
    <scope>NUCLEOTIDE SEQUENCE</scope>
</reference>
<feature type="non-terminal residue" evidence="1">
    <location>
        <position position="1"/>
    </location>
</feature>
<keyword evidence="2" id="KW-1185">Reference proteome</keyword>
<dbReference type="AlphaFoldDB" id="A0A821KB98"/>
<evidence type="ECO:0000313" key="2">
    <source>
        <dbReference type="Proteomes" id="UP000663873"/>
    </source>
</evidence>
<gene>
    <name evidence="1" type="ORF">UJA718_LOCUS37901</name>
</gene>
<proteinExistence type="predicted"/>
<sequence length="86" mass="9281">MDSPIIRDVARWTDSFFKSIGVKPLHPTPPPPPPVVSTKSITSGLNLSPVAKNFVRCAGLSGTLAICLGVYGAHVLKDNNQEELRR</sequence>
<accession>A0A821KB98</accession>
<evidence type="ECO:0000313" key="1">
    <source>
        <dbReference type="EMBL" id="CAF4733246.1"/>
    </source>
</evidence>
<name>A0A821KB98_9BILA</name>
<dbReference type="Proteomes" id="UP000663873">
    <property type="component" value="Unassembled WGS sequence"/>
</dbReference>